<dbReference type="AlphaFoldDB" id="A0A0A8XRU6"/>
<reference evidence="1" key="2">
    <citation type="journal article" date="2015" name="Data Brief">
        <title>Shoot transcriptome of the giant reed, Arundo donax.</title>
        <authorList>
            <person name="Barrero R.A."/>
            <person name="Guerrero F.D."/>
            <person name="Moolhuijzen P."/>
            <person name="Goolsby J.A."/>
            <person name="Tidwell J."/>
            <person name="Bellgard S.E."/>
            <person name="Bellgard M.I."/>
        </authorList>
    </citation>
    <scope>NUCLEOTIDE SEQUENCE</scope>
    <source>
        <tissue evidence="1">Shoot tissue taken approximately 20 cm above the soil surface</tissue>
    </source>
</reference>
<accession>A0A0A8XRU6</accession>
<protein>
    <submittedName>
        <fullName evidence="1">Uncharacterized protein</fullName>
    </submittedName>
</protein>
<sequence length="140" mass="15014">MVTRFARMVNSTSNNSSMRNSVACCNPRSASGVQRVTTLEWDKVILFTRRTKGAKGICSSVGSLSFKICHRASSASVPPASASVVRAILLVASEMLSPPGRDAAAPSRVRAFLLGVLEVPTPWVERGERRRGLPACGDLR</sequence>
<evidence type="ECO:0000313" key="1">
    <source>
        <dbReference type="EMBL" id="JAD16639.1"/>
    </source>
</evidence>
<organism evidence="1">
    <name type="scientific">Arundo donax</name>
    <name type="common">Giant reed</name>
    <name type="synonym">Donax arundinaceus</name>
    <dbReference type="NCBI Taxonomy" id="35708"/>
    <lineage>
        <taxon>Eukaryota</taxon>
        <taxon>Viridiplantae</taxon>
        <taxon>Streptophyta</taxon>
        <taxon>Embryophyta</taxon>
        <taxon>Tracheophyta</taxon>
        <taxon>Spermatophyta</taxon>
        <taxon>Magnoliopsida</taxon>
        <taxon>Liliopsida</taxon>
        <taxon>Poales</taxon>
        <taxon>Poaceae</taxon>
        <taxon>PACMAD clade</taxon>
        <taxon>Arundinoideae</taxon>
        <taxon>Arundineae</taxon>
        <taxon>Arundo</taxon>
    </lineage>
</organism>
<name>A0A0A8XRU6_ARUDO</name>
<proteinExistence type="predicted"/>
<dbReference type="EMBL" id="GBRH01281256">
    <property type="protein sequence ID" value="JAD16639.1"/>
    <property type="molecule type" value="Transcribed_RNA"/>
</dbReference>
<reference evidence="1" key="1">
    <citation type="submission" date="2014-09" db="EMBL/GenBank/DDBJ databases">
        <authorList>
            <person name="Magalhaes I.L.F."/>
            <person name="Oliveira U."/>
            <person name="Santos F.R."/>
            <person name="Vidigal T.H.D.A."/>
            <person name="Brescovit A.D."/>
            <person name="Santos A.J."/>
        </authorList>
    </citation>
    <scope>NUCLEOTIDE SEQUENCE</scope>
    <source>
        <tissue evidence="1">Shoot tissue taken approximately 20 cm above the soil surface</tissue>
    </source>
</reference>